<dbReference type="Proteomes" id="UP000663879">
    <property type="component" value="Unassembled WGS sequence"/>
</dbReference>
<evidence type="ECO:0000313" key="3">
    <source>
        <dbReference type="EMBL" id="CAF0764179.1"/>
    </source>
</evidence>
<dbReference type="InterPro" id="IPR014912">
    <property type="entry name" value="Sep15_SelM_dom"/>
</dbReference>
<sequence length="72" mass="8307">MRGKEPTLVLYDENGDEVENLGIDKWTTDTVEEYLNQILGMVKDHYKEILENKKTFLDSVVMAIRDPAGYLT</sequence>
<dbReference type="SUPFAM" id="SSF52833">
    <property type="entry name" value="Thioredoxin-like"/>
    <property type="match status" value="1"/>
</dbReference>
<evidence type="ECO:0000313" key="4">
    <source>
        <dbReference type="Proteomes" id="UP000663879"/>
    </source>
</evidence>
<gene>
    <name evidence="3" type="ORF">OXX778_LOCUS4596</name>
</gene>
<dbReference type="InterPro" id="IPR036249">
    <property type="entry name" value="Thioredoxin-like_sf"/>
</dbReference>
<evidence type="ECO:0000256" key="1">
    <source>
        <dbReference type="ARBA" id="ARBA00005742"/>
    </source>
</evidence>
<comment type="caution">
    <text evidence="3">The sequence shown here is derived from an EMBL/GenBank/DDBJ whole genome shotgun (WGS) entry which is preliminary data.</text>
</comment>
<name>A0A813Q965_9BILA</name>
<reference evidence="3" key="1">
    <citation type="submission" date="2021-02" db="EMBL/GenBank/DDBJ databases">
        <authorList>
            <person name="Nowell W R."/>
        </authorList>
    </citation>
    <scope>NUCLEOTIDE SEQUENCE</scope>
    <source>
        <strain evidence="3">Ploen Becks lab</strain>
    </source>
</reference>
<dbReference type="OrthoDB" id="1910009at2759"/>
<feature type="domain" description="Selenoprotein F/M" evidence="2">
    <location>
        <begin position="2"/>
        <end position="37"/>
    </location>
</feature>
<proteinExistence type="inferred from homology"/>
<dbReference type="Gene3D" id="3.40.30.50">
    <property type="entry name" value="Sep15/SelM thioredoxin-like domain, active-site redox motif"/>
    <property type="match status" value="1"/>
</dbReference>
<dbReference type="Pfam" id="PF08806">
    <property type="entry name" value="Sep15_SelM"/>
    <property type="match status" value="1"/>
</dbReference>
<comment type="similarity">
    <text evidence="1">Belongs to the selenoprotein M/F family.</text>
</comment>
<evidence type="ECO:0000259" key="2">
    <source>
        <dbReference type="Pfam" id="PF08806"/>
    </source>
</evidence>
<protein>
    <recommendedName>
        <fullName evidence="2">Selenoprotein F/M domain-containing protein</fullName>
    </recommendedName>
</protein>
<accession>A0A813Q965</accession>
<dbReference type="AlphaFoldDB" id="A0A813Q965"/>
<keyword evidence="4" id="KW-1185">Reference proteome</keyword>
<dbReference type="InterPro" id="IPR038219">
    <property type="entry name" value="Sep15/SelM_sf"/>
</dbReference>
<organism evidence="3 4">
    <name type="scientific">Brachionus calyciflorus</name>
    <dbReference type="NCBI Taxonomy" id="104777"/>
    <lineage>
        <taxon>Eukaryota</taxon>
        <taxon>Metazoa</taxon>
        <taxon>Spiralia</taxon>
        <taxon>Gnathifera</taxon>
        <taxon>Rotifera</taxon>
        <taxon>Eurotatoria</taxon>
        <taxon>Monogononta</taxon>
        <taxon>Pseudotrocha</taxon>
        <taxon>Ploima</taxon>
        <taxon>Brachionidae</taxon>
        <taxon>Brachionus</taxon>
    </lineage>
</organism>
<dbReference type="EMBL" id="CAJNOC010000460">
    <property type="protein sequence ID" value="CAF0764179.1"/>
    <property type="molecule type" value="Genomic_DNA"/>
</dbReference>